<organism evidence="6 7">
    <name type="scientific">Mesocricetus auratus</name>
    <name type="common">Golden hamster</name>
    <dbReference type="NCBI Taxonomy" id="10036"/>
    <lineage>
        <taxon>Eukaryota</taxon>
        <taxon>Metazoa</taxon>
        <taxon>Chordata</taxon>
        <taxon>Craniata</taxon>
        <taxon>Vertebrata</taxon>
        <taxon>Euteleostomi</taxon>
        <taxon>Mammalia</taxon>
        <taxon>Eutheria</taxon>
        <taxon>Euarchontoglires</taxon>
        <taxon>Glires</taxon>
        <taxon>Rodentia</taxon>
        <taxon>Myomorpha</taxon>
        <taxon>Muroidea</taxon>
        <taxon>Cricetidae</taxon>
        <taxon>Cricetinae</taxon>
        <taxon>Mesocricetus</taxon>
    </lineage>
</organism>
<protein>
    <submittedName>
        <fullName evidence="7">Antizyme inhibitor 2</fullName>
    </submittedName>
</protein>
<dbReference type="InterPro" id="IPR009006">
    <property type="entry name" value="Ala_racemase/Decarboxylase_C"/>
</dbReference>
<dbReference type="GO" id="GO:0033387">
    <property type="term" value="P:putrescine biosynthetic process from arginine, via ornithine"/>
    <property type="evidence" value="ECO:0007669"/>
    <property type="project" value="TreeGrafter"/>
</dbReference>
<feature type="active site" description="Proton donor" evidence="3">
    <location>
        <position position="382"/>
    </location>
</feature>
<evidence type="ECO:0000256" key="4">
    <source>
        <dbReference type="SAM" id="MobiDB-lite"/>
    </source>
</evidence>
<dbReference type="InterPro" id="IPR000183">
    <property type="entry name" value="Orn/DAP/Arg_de-COase"/>
</dbReference>
<dbReference type="RefSeq" id="XP_012975617.2">
    <property type="nucleotide sequence ID" value="XM_013120163.3"/>
</dbReference>
<sequence length="444" mass="48336">MAARMPELCQENTSTGVSGMNTHPGNPKEQLGAVGSLLPSEPIILEQEGSAWQLVPRKIQELTIKGCQDPFMVLDLDALVGRHQTFLQALPQVQPFYAVKCNSRPWVLRVLAALGTGFDCASQGELEQVLGLGVAPSRIIFANPCKAVSHIRYAARSGVQLLTFDSEEELAKVAQHHPGARLVLRIQIQKSQSSFPLNDKFGAPLEACGHLLQAARDLGLAVVGASFHVGSDCQTPQSYQQAIADCHCVFEMGRRAGHHMSLLDLGGGFPGTEGSKARFEEMARVINAARAQYFPEGTGVEVIAEPGRFYMESVCTTAVNIIAKKAALESGGHRKLKYYLNEGYYGAFRIFLREPVSRIPIAVKEFPSEPSLLPCTLYGPTCDAFDRLSLKEVQLPELDVGDWLIFPDTGAYTSSMSSTFNGFPIITVYEAMGPHLRSLLETAP</sequence>
<dbReference type="AlphaFoldDB" id="A0A1U8C834"/>
<dbReference type="Pfam" id="PF02784">
    <property type="entry name" value="Orn_Arg_deC_N"/>
    <property type="match status" value="1"/>
</dbReference>
<dbReference type="Proteomes" id="UP000886700">
    <property type="component" value="Unplaced"/>
</dbReference>
<keyword evidence="1 3" id="KW-0663">Pyridoxal phosphate</keyword>
<dbReference type="PRINTS" id="PR01182">
    <property type="entry name" value="ORNDCRBXLASE"/>
</dbReference>
<feature type="region of interest" description="Disordered" evidence="4">
    <location>
        <begin position="1"/>
        <end position="23"/>
    </location>
</feature>
<dbReference type="PRINTS" id="PR01179">
    <property type="entry name" value="ODADCRBXLASE"/>
</dbReference>
<dbReference type="GO" id="GO:0016831">
    <property type="term" value="F:carboxy-lyase activity"/>
    <property type="evidence" value="ECO:0007669"/>
    <property type="project" value="UniProtKB-ARBA"/>
</dbReference>
<evidence type="ECO:0000256" key="2">
    <source>
        <dbReference type="ARBA" id="ARBA00023115"/>
    </source>
</evidence>
<dbReference type="Gene3D" id="3.20.20.10">
    <property type="entry name" value="Alanine racemase"/>
    <property type="match status" value="1"/>
</dbReference>
<dbReference type="PANTHER" id="PTHR11482">
    <property type="entry name" value="ARGININE/DIAMINOPIMELATE/ORNITHINE DECARBOXYLASE"/>
    <property type="match status" value="1"/>
</dbReference>
<reference evidence="7" key="1">
    <citation type="submission" date="2025-08" db="UniProtKB">
        <authorList>
            <consortium name="RefSeq"/>
        </authorList>
    </citation>
    <scope>IDENTIFICATION</scope>
    <source>
        <tissue evidence="7">Liver</tissue>
    </source>
</reference>
<dbReference type="GO" id="GO:0005737">
    <property type="term" value="C:cytoplasm"/>
    <property type="evidence" value="ECO:0007669"/>
    <property type="project" value="TreeGrafter"/>
</dbReference>
<dbReference type="GeneID" id="101825078"/>
<evidence type="ECO:0000256" key="1">
    <source>
        <dbReference type="ARBA" id="ARBA00022898"/>
    </source>
</evidence>
<feature type="domain" description="Orn/DAP/Arg decarboxylase 2 N-terminal" evidence="5">
    <location>
        <begin position="78"/>
        <end position="311"/>
    </location>
</feature>
<dbReference type="InterPro" id="IPR022657">
    <property type="entry name" value="De-COase2_CS"/>
</dbReference>
<dbReference type="SUPFAM" id="SSF50621">
    <property type="entry name" value="Alanine racemase C-terminal domain-like"/>
    <property type="match status" value="1"/>
</dbReference>
<dbReference type="OrthoDB" id="5034579at2759"/>
<keyword evidence="6" id="KW-1185">Reference proteome</keyword>
<evidence type="ECO:0000313" key="7">
    <source>
        <dbReference type="RefSeq" id="XP_012975617.2"/>
    </source>
</evidence>
<dbReference type="eggNOG" id="KOG0622">
    <property type="taxonomic scope" value="Eukaryota"/>
</dbReference>
<evidence type="ECO:0000256" key="3">
    <source>
        <dbReference type="PIRSR" id="PIRSR600183-50"/>
    </source>
</evidence>
<dbReference type="PROSITE" id="PS00879">
    <property type="entry name" value="ODR_DC_2_2"/>
    <property type="match status" value="1"/>
</dbReference>
<dbReference type="InterPro" id="IPR002433">
    <property type="entry name" value="Orn_de-COase"/>
</dbReference>
<keyword evidence="2" id="KW-0620">Polyamine biosynthesis</keyword>
<comment type="cofactor">
    <cofactor evidence="3">
        <name>pyridoxal 5'-phosphate</name>
        <dbReference type="ChEBI" id="CHEBI:597326"/>
    </cofactor>
</comment>
<dbReference type="STRING" id="10036.ENSMAUP00000024526"/>
<dbReference type="CDD" id="cd00622">
    <property type="entry name" value="PLPDE_III_ODC"/>
    <property type="match status" value="1"/>
</dbReference>
<proteinExistence type="predicted"/>
<dbReference type="Gene3D" id="2.40.37.10">
    <property type="entry name" value="Lyase, Ornithine Decarboxylase, Chain A, domain 1"/>
    <property type="match status" value="1"/>
</dbReference>
<dbReference type="PANTHER" id="PTHR11482:SF57">
    <property type="entry name" value="GENE MODEL 853, (NCBI)"/>
    <property type="match status" value="1"/>
</dbReference>
<feature type="compositionally biased region" description="Polar residues" evidence="4">
    <location>
        <begin position="10"/>
        <end position="23"/>
    </location>
</feature>
<dbReference type="InterPro" id="IPR022644">
    <property type="entry name" value="De-COase2_N"/>
</dbReference>
<evidence type="ECO:0000259" key="5">
    <source>
        <dbReference type="Pfam" id="PF02784"/>
    </source>
</evidence>
<feature type="modified residue" description="N6-(pyridoxal phosphate)lysine" evidence="3">
    <location>
        <position position="100"/>
    </location>
</feature>
<dbReference type="InterPro" id="IPR022653">
    <property type="entry name" value="De-COase2_pyr-phos_BS"/>
</dbReference>
<gene>
    <name evidence="7" type="primary">LOC101825078</name>
</gene>
<dbReference type="KEGG" id="maua:101825078"/>
<accession>A0A1U8C834</accession>
<name>A0A1U8C834_MESAU</name>
<dbReference type="InterPro" id="IPR029066">
    <property type="entry name" value="PLP-binding_barrel"/>
</dbReference>
<evidence type="ECO:0000313" key="6">
    <source>
        <dbReference type="Proteomes" id="UP000886700"/>
    </source>
</evidence>
<dbReference type="SUPFAM" id="SSF51419">
    <property type="entry name" value="PLP-binding barrel"/>
    <property type="match status" value="1"/>
</dbReference>
<dbReference type="PROSITE" id="PS00878">
    <property type="entry name" value="ODR_DC_2_1"/>
    <property type="match status" value="1"/>
</dbReference>